<evidence type="ECO:0000256" key="1">
    <source>
        <dbReference type="SAM" id="SignalP"/>
    </source>
</evidence>
<gene>
    <name evidence="2" type="ORF">AADEFJLK_02070</name>
</gene>
<dbReference type="AlphaFoldDB" id="A0A2S5CM79"/>
<dbReference type="Proteomes" id="UP000237423">
    <property type="component" value="Unassembled WGS sequence"/>
</dbReference>
<organism evidence="2 3">
    <name type="scientific">Methylovulum psychrotolerans</name>
    <dbReference type="NCBI Taxonomy" id="1704499"/>
    <lineage>
        <taxon>Bacteria</taxon>
        <taxon>Pseudomonadati</taxon>
        <taxon>Pseudomonadota</taxon>
        <taxon>Gammaproteobacteria</taxon>
        <taxon>Methylococcales</taxon>
        <taxon>Methylococcaceae</taxon>
        <taxon>Methylovulum</taxon>
    </lineage>
</organism>
<evidence type="ECO:0000313" key="2">
    <source>
        <dbReference type="EMBL" id="POZ51852.1"/>
    </source>
</evidence>
<accession>A0A2S5CM79</accession>
<sequence length="245" mass="25091">MKKINKSIFGCSALAVVAFSLWADGAQAASISTLFNTGVVSGTTLVANGVADSHWTVNSGGTAYGASAGGSGVLSNPPSGTTYWVGSTNPSGQTSSWISSAADHMGVAVANYTYRVTFDLSGYHANSASISGMWASDNQLQSISLNGHTIAGDALTATYATAATQRSVLHAFTLASLSAYFTSGSNYIDFVVNNALLAGQTDPSSNPTGLRVEFTSDASPIDAPETIALLGLGMLALTATRRRKN</sequence>
<evidence type="ECO:0008006" key="4">
    <source>
        <dbReference type="Google" id="ProtNLM"/>
    </source>
</evidence>
<dbReference type="EMBL" id="PGFZ01000004">
    <property type="protein sequence ID" value="POZ51852.1"/>
    <property type="molecule type" value="Genomic_DNA"/>
</dbReference>
<feature type="signal peptide" evidence="1">
    <location>
        <begin position="1"/>
        <end position="28"/>
    </location>
</feature>
<proteinExistence type="predicted"/>
<protein>
    <recommendedName>
        <fullName evidence="4">PEP-CTERM protein-sorting domain-containing protein</fullName>
    </recommendedName>
</protein>
<dbReference type="RefSeq" id="WP_103974203.1">
    <property type="nucleotide sequence ID" value="NZ_JAGVVN010000001.1"/>
</dbReference>
<evidence type="ECO:0000313" key="3">
    <source>
        <dbReference type="Proteomes" id="UP000237423"/>
    </source>
</evidence>
<keyword evidence="1" id="KW-0732">Signal</keyword>
<name>A0A2S5CM79_9GAMM</name>
<feature type="chain" id="PRO_5015591228" description="PEP-CTERM protein-sorting domain-containing protein" evidence="1">
    <location>
        <begin position="29"/>
        <end position="245"/>
    </location>
</feature>
<comment type="caution">
    <text evidence="2">The sequence shown here is derived from an EMBL/GenBank/DDBJ whole genome shotgun (WGS) entry which is preliminary data.</text>
</comment>
<reference evidence="2 3" key="1">
    <citation type="submission" date="2017-11" db="EMBL/GenBank/DDBJ databases">
        <title>Draft Genome Sequence of Methylobacter psychrotolerans Sph1T, an Obligate Methanotroph from Low-Temperature Environments.</title>
        <authorList>
            <person name="Oshkin I.Y."/>
            <person name="Miroshnikov K."/>
            <person name="Belova S.E."/>
            <person name="Korzhenkov A."/>
            <person name="Toshchakov S.V."/>
            <person name="Dedysh S.N."/>
        </authorList>
    </citation>
    <scope>NUCLEOTIDE SEQUENCE [LARGE SCALE GENOMIC DNA]</scope>
    <source>
        <strain evidence="2 3">Sph1</strain>
    </source>
</reference>